<evidence type="ECO:0000313" key="2">
    <source>
        <dbReference type="EMBL" id="MBC5783253.1"/>
    </source>
</evidence>
<dbReference type="GO" id="GO:0005576">
    <property type="term" value="C:extracellular region"/>
    <property type="evidence" value="ECO:0007669"/>
    <property type="project" value="InterPro"/>
</dbReference>
<evidence type="ECO:0000313" key="3">
    <source>
        <dbReference type="Proteomes" id="UP000608513"/>
    </source>
</evidence>
<dbReference type="InterPro" id="IPR023346">
    <property type="entry name" value="Lysozyme-like_dom_sf"/>
</dbReference>
<comment type="caution">
    <text evidence="2">The sequence shown here is derived from an EMBL/GenBank/DDBJ whole genome shotgun (WGS) entry which is preliminary data.</text>
</comment>
<dbReference type="RefSeq" id="WP_187075992.1">
    <property type="nucleotide sequence ID" value="NZ_JACORT010000003.1"/>
</dbReference>
<dbReference type="EMBL" id="JACORT010000003">
    <property type="protein sequence ID" value="MBC5783253.1"/>
    <property type="molecule type" value="Genomic_DNA"/>
</dbReference>
<dbReference type="Pfam" id="PF01471">
    <property type="entry name" value="PG_binding_1"/>
    <property type="match status" value="1"/>
</dbReference>
<dbReference type="Proteomes" id="UP000608513">
    <property type="component" value="Unassembled WGS sequence"/>
</dbReference>
<dbReference type="InterPro" id="IPR000400">
    <property type="entry name" value="Glyco_hydro_46"/>
</dbReference>
<name>A0A923SBJ9_9BURK</name>
<reference evidence="2" key="1">
    <citation type="submission" date="2020-08" db="EMBL/GenBank/DDBJ databases">
        <title>Ramlibacter sp. USB13 16S ribosomal RNA gene genome sequencing and assembly.</title>
        <authorList>
            <person name="Kang M."/>
        </authorList>
    </citation>
    <scope>NUCLEOTIDE SEQUENCE</scope>
    <source>
        <strain evidence="2">USB13</strain>
    </source>
</reference>
<feature type="domain" description="Peptidoglycan binding-like" evidence="1">
    <location>
        <begin position="310"/>
        <end position="361"/>
    </location>
</feature>
<dbReference type="InterPro" id="IPR036366">
    <property type="entry name" value="PGBDSf"/>
</dbReference>
<dbReference type="SUPFAM" id="SSF53955">
    <property type="entry name" value="Lysozyme-like"/>
    <property type="match status" value="1"/>
</dbReference>
<organism evidence="2 3">
    <name type="scientific">Ramlibacter cellulosilyticus</name>
    <dbReference type="NCBI Taxonomy" id="2764187"/>
    <lineage>
        <taxon>Bacteria</taxon>
        <taxon>Pseudomonadati</taxon>
        <taxon>Pseudomonadota</taxon>
        <taxon>Betaproteobacteria</taxon>
        <taxon>Burkholderiales</taxon>
        <taxon>Comamonadaceae</taxon>
        <taxon>Ramlibacter</taxon>
    </lineage>
</organism>
<dbReference type="GO" id="GO:0005975">
    <property type="term" value="P:carbohydrate metabolic process"/>
    <property type="evidence" value="ECO:0007669"/>
    <property type="project" value="InterPro"/>
</dbReference>
<sequence>MSEVLSATILCSDCSERRQDLEGTGHHVVDCREDPGLPGYCVLRYTMPPATRGATGPLIAATQAQAAKAIVNLFETGAVRGDYGQVTLLPGDTGRLTYGRAQTTLGSGNLHLLIERYCATTGARFGARLRAWLPALASRSAAADTDLKLHNLLRACADDPVMRDVQDAFFDEVYWEPAVRAATRMGIRSPLGIAVVYDSWVHGSWGLLRDRTTSAGALQQVGEHEWIQRYVRTRREWLATHPNALLRQTVYRMDAFQRLIALDAWGLPLPLVVRGEEISLATLSALPPGCYDGPQPGTRDLAVRTPLQRGLDVRLVQLALSDQGCDVRADGIFGNGTARFIRAFQRTSELPETGVADAGVIHRLLTIEG</sequence>
<dbReference type="Gene3D" id="1.20.141.10">
    <property type="entry name" value="Chitosanase, subunit A, domain 1"/>
    <property type="match status" value="1"/>
</dbReference>
<dbReference type="SUPFAM" id="SSF47090">
    <property type="entry name" value="PGBD-like"/>
    <property type="match status" value="1"/>
</dbReference>
<keyword evidence="3" id="KW-1185">Reference proteome</keyword>
<evidence type="ECO:0000259" key="1">
    <source>
        <dbReference type="Pfam" id="PF01471"/>
    </source>
</evidence>
<protein>
    <submittedName>
        <fullName evidence="2">Chitosanase</fullName>
    </submittedName>
</protein>
<dbReference type="Gene3D" id="1.10.101.10">
    <property type="entry name" value="PGBD-like superfamily/PGBD"/>
    <property type="match status" value="1"/>
</dbReference>
<proteinExistence type="predicted"/>
<dbReference type="InterPro" id="IPR002477">
    <property type="entry name" value="Peptidoglycan-bd-like"/>
</dbReference>
<accession>A0A923SBJ9</accession>
<gene>
    <name evidence="2" type="ORF">H8N03_09880</name>
</gene>
<dbReference type="InterPro" id="IPR036365">
    <property type="entry name" value="PGBD-like_sf"/>
</dbReference>
<dbReference type="Pfam" id="PF01374">
    <property type="entry name" value="Glyco_hydro_46"/>
    <property type="match status" value="1"/>
</dbReference>
<dbReference type="AlphaFoldDB" id="A0A923SBJ9"/>
<dbReference type="GO" id="GO:0016977">
    <property type="term" value="F:chitosanase activity"/>
    <property type="evidence" value="ECO:0007669"/>
    <property type="project" value="InterPro"/>
</dbReference>